<accession>F5YLF9</accession>
<feature type="transmembrane region" description="Helical" evidence="7">
    <location>
        <begin position="185"/>
        <end position="204"/>
    </location>
</feature>
<dbReference type="PANTHER" id="PTHR43386:SF1">
    <property type="entry name" value="D,D-DIPEPTIDE TRANSPORT SYSTEM PERMEASE PROTEIN DDPC-RELATED"/>
    <property type="match status" value="1"/>
</dbReference>
<dbReference type="Gene3D" id="1.10.3720.10">
    <property type="entry name" value="MetI-like"/>
    <property type="match status" value="1"/>
</dbReference>
<dbReference type="Proteomes" id="UP000009223">
    <property type="component" value="Chromosome"/>
</dbReference>
<organism evidence="9 10">
    <name type="scientific">Treponema primitia (strain ATCC BAA-887 / DSM 12427 / ZAS-2)</name>
    <dbReference type="NCBI Taxonomy" id="545694"/>
    <lineage>
        <taxon>Bacteria</taxon>
        <taxon>Pseudomonadati</taxon>
        <taxon>Spirochaetota</taxon>
        <taxon>Spirochaetia</taxon>
        <taxon>Spirochaetales</taxon>
        <taxon>Treponemataceae</taxon>
        <taxon>Treponema</taxon>
    </lineage>
</organism>
<dbReference type="CDD" id="cd06261">
    <property type="entry name" value="TM_PBP2"/>
    <property type="match status" value="1"/>
</dbReference>
<dbReference type="KEGG" id="tpi:TREPR_0478"/>
<keyword evidence="4 7" id="KW-0812">Transmembrane</keyword>
<keyword evidence="6 7" id="KW-0472">Membrane</keyword>
<evidence type="ECO:0000256" key="5">
    <source>
        <dbReference type="ARBA" id="ARBA00022989"/>
    </source>
</evidence>
<keyword evidence="5 7" id="KW-1133">Transmembrane helix</keyword>
<evidence type="ECO:0000256" key="4">
    <source>
        <dbReference type="ARBA" id="ARBA00022692"/>
    </source>
</evidence>
<dbReference type="InterPro" id="IPR000515">
    <property type="entry name" value="MetI-like"/>
</dbReference>
<dbReference type="InterPro" id="IPR025966">
    <property type="entry name" value="OppC_N"/>
</dbReference>
<evidence type="ECO:0000256" key="6">
    <source>
        <dbReference type="ARBA" id="ARBA00023136"/>
    </source>
</evidence>
<dbReference type="OrthoDB" id="9783218at2"/>
<evidence type="ECO:0000259" key="8">
    <source>
        <dbReference type="PROSITE" id="PS50928"/>
    </source>
</evidence>
<feature type="transmembrane region" description="Helical" evidence="7">
    <location>
        <begin position="79"/>
        <end position="101"/>
    </location>
</feature>
<dbReference type="GO" id="GO:0005886">
    <property type="term" value="C:plasma membrane"/>
    <property type="evidence" value="ECO:0007669"/>
    <property type="project" value="UniProtKB-SubCell"/>
</dbReference>
<dbReference type="Pfam" id="PF12911">
    <property type="entry name" value="OppC_N"/>
    <property type="match status" value="1"/>
</dbReference>
<dbReference type="RefSeq" id="WP_015709537.1">
    <property type="nucleotide sequence ID" value="NC_015578.1"/>
</dbReference>
<evidence type="ECO:0000256" key="3">
    <source>
        <dbReference type="ARBA" id="ARBA00022475"/>
    </source>
</evidence>
<feature type="transmembrane region" description="Helical" evidence="7">
    <location>
        <begin position="246"/>
        <end position="266"/>
    </location>
</feature>
<evidence type="ECO:0000256" key="7">
    <source>
        <dbReference type="RuleBase" id="RU363032"/>
    </source>
</evidence>
<proteinExistence type="inferred from homology"/>
<evidence type="ECO:0000313" key="10">
    <source>
        <dbReference type="Proteomes" id="UP000009223"/>
    </source>
</evidence>
<reference evidence="10" key="1">
    <citation type="submission" date="2009-12" db="EMBL/GenBank/DDBJ databases">
        <title>Complete sequence of Treponema primitia strain ZAS-2.</title>
        <authorList>
            <person name="Tetu S.G."/>
            <person name="Matson E."/>
            <person name="Ren Q."/>
            <person name="Seshadri R."/>
            <person name="Elbourne L."/>
            <person name="Hassan K.A."/>
            <person name="Durkin A."/>
            <person name="Radune D."/>
            <person name="Mohamoud Y."/>
            <person name="Shay R."/>
            <person name="Jin S."/>
            <person name="Zhang X."/>
            <person name="Lucey K."/>
            <person name="Ballor N.R."/>
            <person name="Ottesen E."/>
            <person name="Rosenthal R."/>
            <person name="Allen A."/>
            <person name="Leadbetter J.R."/>
            <person name="Paulsen I.T."/>
        </authorList>
    </citation>
    <scope>NUCLEOTIDE SEQUENCE [LARGE SCALE GENOMIC DNA]</scope>
    <source>
        <strain evidence="10">ATCC BAA-887 / DSM 12427 / ZAS-2</strain>
    </source>
</reference>
<dbReference type="HOGENOM" id="CLU_028518_1_1_12"/>
<feature type="transmembrane region" description="Helical" evidence="7">
    <location>
        <begin position="121"/>
        <end position="147"/>
    </location>
</feature>
<feature type="domain" description="ABC transmembrane type-1" evidence="8">
    <location>
        <begin position="77"/>
        <end position="266"/>
    </location>
</feature>
<dbReference type="InterPro" id="IPR050366">
    <property type="entry name" value="BP-dependent_transpt_permease"/>
</dbReference>
<sequence>MLKSLLKSKTGLLGAALVILVICIALFANIIAPADPNKQNLLNKYKPPAWYEGGSIDHLLGTDSLGRDELSRLVHGSRYTLMVAFVGTIVAGAAGVLLGSLSGYYGGIIDVAIMRIAEIQLAFPFVLLALFIAAVLGQGLGNVIFIAGLSGWVRYARVVRGEFMAIKEMEYIEAVRALGCRNMRIIYHHIMPNVISPIIVIGTLEIAKIVLMEASLSYLGVGIPIIIPTWGRMLSEAQVAIFNAPWLSALPGLFILLTVLGVNLFGDWLRDYLDPRLDV</sequence>
<feature type="transmembrane region" description="Helical" evidence="7">
    <location>
        <begin position="216"/>
        <end position="234"/>
    </location>
</feature>
<reference evidence="9 10" key="2">
    <citation type="journal article" date="2011" name="ISME J.">
        <title>RNA-seq reveals cooperative metabolic interactions between two termite-gut spirochete species in co-culture.</title>
        <authorList>
            <person name="Rosenthal A.Z."/>
            <person name="Matson E.G."/>
            <person name="Eldar A."/>
            <person name="Leadbetter J.R."/>
        </authorList>
    </citation>
    <scope>NUCLEOTIDE SEQUENCE [LARGE SCALE GENOMIC DNA]</scope>
    <source>
        <strain evidence="10">ATCC BAA-887 / DSM 12427 / ZAS-2</strain>
    </source>
</reference>
<dbReference type="eggNOG" id="COG1173">
    <property type="taxonomic scope" value="Bacteria"/>
</dbReference>
<keyword evidence="10" id="KW-1185">Reference proteome</keyword>
<dbReference type="PROSITE" id="PS50928">
    <property type="entry name" value="ABC_TM1"/>
    <property type="match status" value="1"/>
</dbReference>
<dbReference type="EMBL" id="CP001843">
    <property type="protein sequence ID" value="AEF84278.1"/>
    <property type="molecule type" value="Genomic_DNA"/>
</dbReference>
<dbReference type="InterPro" id="IPR035906">
    <property type="entry name" value="MetI-like_sf"/>
</dbReference>
<gene>
    <name evidence="9" type="ordered locus">TREPR_0478</name>
</gene>
<keyword evidence="2 7" id="KW-0813">Transport</keyword>
<protein>
    <submittedName>
        <fullName evidence="9">Oligopeptide transport system permease protein AppC</fullName>
    </submittedName>
</protein>
<evidence type="ECO:0000256" key="2">
    <source>
        <dbReference type="ARBA" id="ARBA00022448"/>
    </source>
</evidence>
<evidence type="ECO:0000313" key="9">
    <source>
        <dbReference type="EMBL" id="AEF84278.1"/>
    </source>
</evidence>
<keyword evidence="3" id="KW-1003">Cell membrane</keyword>
<dbReference type="STRING" id="545694.TREPR_0478"/>
<comment type="similarity">
    <text evidence="7">Belongs to the binding-protein-dependent transport system permease family.</text>
</comment>
<dbReference type="Pfam" id="PF00528">
    <property type="entry name" value="BPD_transp_1"/>
    <property type="match status" value="1"/>
</dbReference>
<name>F5YLF9_TREPZ</name>
<dbReference type="AlphaFoldDB" id="F5YLF9"/>
<evidence type="ECO:0000256" key="1">
    <source>
        <dbReference type="ARBA" id="ARBA00004651"/>
    </source>
</evidence>
<dbReference type="SUPFAM" id="SSF161098">
    <property type="entry name" value="MetI-like"/>
    <property type="match status" value="1"/>
</dbReference>
<dbReference type="PANTHER" id="PTHR43386">
    <property type="entry name" value="OLIGOPEPTIDE TRANSPORT SYSTEM PERMEASE PROTEIN APPC"/>
    <property type="match status" value="1"/>
</dbReference>
<comment type="subcellular location">
    <subcellularLocation>
        <location evidence="1 7">Cell membrane</location>
        <topology evidence="1 7">Multi-pass membrane protein</topology>
    </subcellularLocation>
</comment>
<feature type="transmembrane region" description="Helical" evidence="7">
    <location>
        <begin position="12"/>
        <end position="32"/>
    </location>
</feature>
<dbReference type="GO" id="GO:0055085">
    <property type="term" value="P:transmembrane transport"/>
    <property type="evidence" value="ECO:0007669"/>
    <property type="project" value="InterPro"/>
</dbReference>